<feature type="compositionally biased region" description="Acidic residues" evidence="1">
    <location>
        <begin position="367"/>
        <end position="389"/>
    </location>
</feature>
<feature type="transmembrane region" description="Helical" evidence="2">
    <location>
        <begin position="747"/>
        <end position="767"/>
    </location>
</feature>
<protein>
    <submittedName>
        <fullName evidence="3">CIR protein PIR protein</fullName>
    </submittedName>
</protein>
<feature type="compositionally biased region" description="Polar residues" evidence="1">
    <location>
        <begin position="273"/>
        <end position="302"/>
    </location>
</feature>
<feature type="transmembrane region" description="Helical" evidence="2">
    <location>
        <begin position="669"/>
        <end position="687"/>
    </location>
</feature>
<gene>
    <name evidence="3" type="ORF">PVSEL_0900190</name>
</gene>
<dbReference type="VEuPathDB" id="PlasmoDB:PVPCR_0900180"/>
<feature type="compositionally biased region" description="Polar residues" evidence="1">
    <location>
        <begin position="405"/>
        <end position="420"/>
    </location>
</feature>
<feature type="compositionally biased region" description="Basic and acidic residues" evidence="1">
    <location>
        <begin position="554"/>
        <end position="567"/>
    </location>
</feature>
<feature type="compositionally biased region" description="Polar residues" evidence="1">
    <location>
        <begin position="623"/>
        <end position="634"/>
    </location>
</feature>
<sequence>MYKEACKLFREADEIFNNNFVDEGQFKDQYGLYNQYCPVKNGSKSCDSDYEKIGAIGGYIFMKLNGKHSQMHGSDTSSSGRYIEYFIIWISHILYKVSKGHLQSVDQIYKNNLRKYIGNFNFWNLTQNKKELKNANVATMNMLYVLFNQICETIETYQKPNVQAYEYVNKGIESKMIYDQLSQFVNQCGPYIEVLDHLKTVYNNLIETAKNEQIHGTDVFDQFQEFSSIDNTNAGSELKSKECKKVHKKLIKTPPTFIKKEIQKLKSVIESNLQKASNSESSTLTKSQTQDGTELTNPQSGLNILAISSEDEKEDSDDNESVDGDSVDDNAVGGGGVGDVGGAAVGGAAVGGGASVGDGPGDGGSVGDDDVSDDDSYYYSDDGGDDSDGENGNTGNTRDTTDHTINQLQQKDSLQSNSQDKTQDSQKETPPTPPPEPPPEPLPQPQPQKGDQSDPSQPSVSEPASENAQRTSGTSPKDPSSEQNDSGSMNFQNILSSVKNTIEQYGSSAYKTITNAGNTLYEKASSTLENVYDKSKNFASNTINYVKDQLNKALENDQPSKEKKQEPDPSLPDGKQPEPQGPQTPIPTDQRNDNPQKAHSTQKDGSPDNKQVNPSDPLPEKQPQPSVDQSNKAPNTEIKSKDPGPIVKENIPQLVKTKNIYREYNRPEVVVTVILMPIILLIMYKYLSSVWRKESTKKKKMKKVINSIGGKRSVQIIIKSVNTKKMTTSIINPIREEKSPLLNIYKLMQADPIPFINLFFLLIFFVYKRKVNSIGL</sequence>
<keyword evidence="2" id="KW-0812">Transmembrane</keyword>
<dbReference type="VEuPathDB" id="PlasmoDB:PVLDE_0900190"/>
<feature type="compositionally biased region" description="Pro residues" evidence="1">
    <location>
        <begin position="430"/>
        <end position="446"/>
    </location>
</feature>
<reference evidence="3 4" key="1">
    <citation type="submission" date="2020-08" db="EMBL/GenBank/DDBJ databases">
        <authorList>
            <person name="Ramaprasad A."/>
        </authorList>
    </citation>
    <scope>NUCLEOTIDE SEQUENCE [LARGE SCALE GENOMIC DNA]</scope>
</reference>
<feature type="region of interest" description="Disordered" evidence="1">
    <location>
        <begin position="273"/>
        <end position="493"/>
    </location>
</feature>
<evidence type="ECO:0000313" key="4">
    <source>
        <dbReference type="Proteomes" id="UP000515697"/>
    </source>
</evidence>
<evidence type="ECO:0000256" key="2">
    <source>
        <dbReference type="SAM" id="Phobius"/>
    </source>
</evidence>
<dbReference type="AlphaFoldDB" id="A0A6V7SVG2"/>
<evidence type="ECO:0000313" key="3">
    <source>
        <dbReference type="EMBL" id="CAD2103385.1"/>
    </source>
</evidence>
<dbReference type="VEuPathDB" id="PlasmoDB:PVSEL_0900190"/>
<organism evidence="3 4">
    <name type="scientific">Plasmodium vinckei</name>
    <dbReference type="NCBI Taxonomy" id="5860"/>
    <lineage>
        <taxon>Eukaryota</taxon>
        <taxon>Sar</taxon>
        <taxon>Alveolata</taxon>
        <taxon>Apicomplexa</taxon>
        <taxon>Aconoidasida</taxon>
        <taxon>Haemosporida</taxon>
        <taxon>Plasmodiidae</taxon>
        <taxon>Plasmodium</taxon>
        <taxon>Plasmodium (Vinckeia)</taxon>
    </lineage>
</organism>
<name>A0A6V7SVG2_PLAVN</name>
<accession>A0A6V7SVG2</accession>
<dbReference type="VEuPathDB" id="PlasmoDB:PVVCY_0101450"/>
<dbReference type="VEuPathDB" id="PlasmoDB:PVLDE_1300490"/>
<dbReference type="VEuPathDB" id="PlasmoDB:PVVCY_0803410"/>
<feature type="compositionally biased region" description="Basic and acidic residues" evidence="1">
    <location>
        <begin position="590"/>
        <end position="607"/>
    </location>
</feature>
<keyword evidence="2" id="KW-0472">Membrane</keyword>
<feature type="region of interest" description="Disordered" evidence="1">
    <location>
        <begin position="554"/>
        <end position="650"/>
    </location>
</feature>
<dbReference type="VEuPathDB" id="PlasmoDB:PVBDA_0900210"/>
<feature type="compositionally biased region" description="Polar residues" evidence="1">
    <location>
        <begin position="449"/>
        <end position="493"/>
    </location>
</feature>
<dbReference type="Proteomes" id="UP000515697">
    <property type="component" value="Chromosome PVSEL_09"/>
</dbReference>
<feature type="compositionally biased region" description="Gly residues" evidence="1">
    <location>
        <begin position="332"/>
        <end position="366"/>
    </location>
</feature>
<evidence type="ECO:0000256" key="1">
    <source>
        <dbReference type="SAM" id="MobiDB-lite"/>
    </source>
</evidence>
<dbReference type="EMBL" id="LR865430">
    <property type="protein sequence ID" value="CAD2103385.1"/>
    <property type="molecule type" value="Genomic_DNA"/>
</dbReference>
<dbReference type="InterPro" id="IPR006477">
    <property type="entry name" value="Yir_bir_cir"/>
</dbReference>
<dbReference type="Pfam" id="PF06022">
    <property type="entry name" value="Cir_Bir_Yir"/>
    <property type="match status" value="1"/>
</dbReference>
<keyword evidence="2" id="KW-1133">Transmembrane helix</keyword>
<feature type="compositionally biased region" description="Acidic residues" evidence="1">
    <location>
        <begin position="309"/>
        <end position="328"/>
    </location>
</feature>
<proteinExistence type="predicted"/>